<dbReference type="Gene3D" id="3.40.50.2020">
    <property type="match status" value="1"/>
</dbReference>
<dbReference type="OrthoDB" id="10263753at2759"/>
<proteinExistence type="inferred from homology"/>
<evidence type="ECO:0000256" key="5">
    <source>
        <dbReference type="ARBA" id="ARBA00022975"/>
    </source>
</evidence>
<evidence type="ECO:0000256" key="1">
    <source>
        <dbReference type="ARBA" id="ARBA00004889"/>
    </source>
</evidence>
<dbReference type="KEGG" id="nlo:107225142"/>
<keyword evidence="6" id="KW-1185">Reference proteome</keyword>
<keyword evidence="5" id="KW-0665">Pyrimidine biosynthesis</keyword>
<dbReference type="Proteomes" id="UP000829291">
    <property type="component" value="Chromosome 6"/>
</dbReference>
<dbReference type="InterPro" id="IPR000836">
    <property type="entry name" value="PRTase_dom"/>
</dbReference>
<dbReference type="GO" id="GO:0019856">
    <property type="term" value="P:pyrimidine nucleobase biosynthetic process"/>
    <property type="evidence" value="ECO:0007669"/>
    <property type="project" value="TreeGrafter"/>
</dbReference>
<dbReference type="GO" id="GO:0044205">
    <property type="term" value="P:'de novo' UMP biosynthetic process"/>
    <property type="evidence" value="ECO:0007669"/>
    <property type="project" value="UniProtKB-UniPathway"/>
</dbReference>
<keyword evidence="3" id="KW-0328">Glycosyltransferase</keyword>
<gene>
    <name evidence="7" type="primary">LOC107225142</name>
</gene>
<dbReference type="EC" id="2.4.2.10" evidence="2"/>
<dbReference type="GO" id="GO:0004588">
    <property type="term" value="F:orotate phosphoribosyltransferase activity"/>
    <property type="evidence" value="ECO:0007669"/>
    <property type="project" value="UniProtKB-EC"/>
</dbReference>
<dbReference type="GO" id="GO:0004590">
    <property type="term" value="F:orotidine-5'-phosphate decarboxylase activity"/>
    <property type="evidence" value="ECO:0007669"/>
    <property type="project" value="UniProtKB-EC"/>
</dbReference>
<organism evidence="7">
    <name type="scientific">Neodiprion lecontei</name>
    <name type="common">Redheaded pine sawfly</name>
    <dbReference type="NCBI Taxonomy" id="441921"/>
    <lineage>
        <taxon>Eukaryota</taxon>
        <taxon>Metazoa</taxon>
        <taxon>Ecdysozoa</taxon>
        <taxon>Arthropoda</taxon>
        <taxon>Hexapoda</taxon>
        <taxon>Insecta</taxon>
        <taxon>Pterygota</taxon>
        <taxon>Neoptera</taxon>
        <taxon>Endopterygota</taxon>
        <taxon>Hymenoptera</taxon>
        <taxon>Tenthredinoidea</taxon>
        <taxon>Diprionidae</taxon>
        <taxon>Diprioninae</taxon>
        <taxon>Neodiprion</taxon>
    </lineage>
</organism>
<dbReference type="UniPathway" id="UPA00070">
    <property type="reaction ID" value="UER00119"/>
</dbReference>
<evidence type="ECO:0000313" key="7">
    <source>
        <dbReference type="RefSeq" id="XP_015520983.2"/>
    </source>
</evidence>
<evidence type="ECO:0000313" key="6">
    <source>
        <dbReference type="Proteomes" id="UP000829291"/>
    </source>
</evidence>
<dbReference type="NCBIfam" id="TIGR00336">
    <property type="entry name" value="pyrE"/>
    <property type="match status" value="1"/>
</dbReference>
<keyword evidence="4" id="KW-0808">Transferase</keyword>
<dbReference type="SUPFAM" id="SSF53271">
    <property type="entry name" value="PRTase-like"/>
    <property type="match status" value="1"/>
</dbReference>
<evidence type="ECO:0000256" key="2">
    <source>
        <dbReference type="ARBA" id="ARBA00011971"/>
    </source>
</evidence>
<dbReference type="RefSeq" id="XP_015520983.2">
    <property type="nucleotide sequence ID" value="XM_015665497.2"/>
</dbReference>
<sequence length="220" mass="24638">MDEELKNIAVQLFEIDALRFGNFETHAAGILTPVWFDLRVIISHPQLMKSVSSTLWKFAGKNSKDVSKICGVPYTALPIATLISVEADVPMLMKRKEAKAYGTKKLIEGQFSKGDTCVIIEDVVVTGISVLRTAKDLIDEGLKVEETLVILDREQGGRKNLEENGIQMKSLFTLTGLMECLVEAGKITPIMVQDVKDYMQRDQEMLDNYIKEKSPRLNIS</sequence>
<dbReference type="InParanoid" id="A0A6J0C385"/>
<dbReference type="GeneID" id="107225142"/>
<dbReference type="InterPro" id="IPR029057">
    <property type="entry name" value="PRTase-like"/>
</dbReference>
<evidence type="ECO:0000256" key="4">
    <source>
        <dbReference type="ARBA" id="ARBA00022679"/>
    </source>
</evidence>
<comment type="pathway">
    <text evidence="1">Pyrimidine metabolism; UMP biosynthesis via de novo pathway; UMP from orotate: step 1/2.</text>
</comment>
<evidence type="ECO:0000256" key="3">
    <source>
        <dbReference type="ARBA" id="ARBA00022676"/>
    </source>
</evidence>
<accession>A0A6J0C385</accession>
<reference evidence="7" key="1">
    <citation type="submission" date="2025-08" db="UniProtKB">
        <authorList>
            <consortium name="RefSeq"/>
        </authorList>
    </citation>
    <scope>IDENTIFICATION</scope>
    <source>
        <tissue evidence="7">Thorax and Abdomen</tissue>
    </source>
</reference>
<dbReference type="PANTHER" id="PTHR19278:SF9">
    <property type="entry name" value="URIDINE 5'-MONOPHOSPHATE SYNTHASE"/>
    <property type="match status" value="1"/>
</dbReference>
<protein>
    <recommendedName>
        <fullName evidence="2">orotate phosphoribosyltransferase</fullName>
        <ecNumber evidence="2">2.4.2.10</ecNumber>
    </recommendedName>
</protein>
<dbReference type="AlphaFoldDB" id="A0A6J0C385"/>
<dbReference type="CDD" id="cd06223">
    <property type="entry name" value="PRTases_typeI"/>
    <property type="match status" value="1"/>
</dbReference>
<dbReference type="InterPro" id="IPR023031">
    <property type="entry name" value="OPRT"/>
</dbReference>
<dbReference type="InterPro" id="IPR004467">
    <property type="entry name" value="Or_phspho_trans_dom"/>
</dbReference>
<dbReference type="HAMAP" id="MF_01208">
    <property type="entry name" value="PyrE"/>
    <property type="match status" value="1"/>
</dbReference>
<dbReference type="PANTHER" id="PTHR19278">
    <property type="entry name" value="OROTATE PHOSPHORIBOSYLTRANSFERASE"/>
    <property type="match status" value="1"/>
</dbReference>
<name>A0A6J0C385_NEOLC</name>